<dbReference type="InterPro" id="IPR036890">
    <property type="entry name" value="HATPase_C_sf"/>
</dbReference>
<dbReference type="InterPro" id="IPR036097">
    <property type="entry name" value="HisK_dim/P_sf"/>
</dbReference>
<evidence type="ECO:0000259" key="13">
    <source>
        <dbReference type="PROSITE" id="PS50109"/>
    </source>
</evidence>
<dbReference type="PROSITE" id="PS50109">
    <property type="entry name" value="HIS_KIN"/>
    <property type="match status" value="1"/>
</dbReference>
<evidence type="ECO:0000256" key="3">
    <source>
        <dbReference type="ARBA" id="ARBA00022553"/>
    </source>
</evidence>
<keyword evidence="4 15" id="KW-0808">Transferase</keyword>
<reference evidence="15 16" key="1">
    <citation type="journal article" date="2012" name="J. Bacteriol.">
        <title>Draft Genome Sequence of Cecembia lonarensis Strain LW9T, Isolated from Lonar Lake, a Haloalkaline Lake in India.</title>
        <authorList>
            <person name="Shivaji S."/>
            <person name="Ara S."/>
            <person name="Singh A."/>
            <person name="Pinnaka A.K."/>
        </authorList>
    </citation>
    <scope>NUCLEOTIDE SEQUENCE [LARGE SCALE GENOMIC DNA]</scope>
    <source>
        <strain evidence="15 16">LW9</strain>
    </source>
</reference>
<dbReference type="EC" id="2.7.13.3" evidence="2"/>
<dbReference type="FunFam" id="3.30.565.10:FF:000010">
    <property type="entry name" value="Sensor histidine kinase RcsC"/>
    <property type="match status" value="1"/>
</dbReference>
<evidence type="ECO:0000256" key="5">
    <source>
        <dbReference type="ARBA" id="ARBA00022741"/>
    </source>
</evidence>
<feature type="domain" description="Histidine kinase" evidence="13">
    <location>
        <begin position="210"/>
        <end position="433"/>
    </location>
</feature>
<evidence type="ECO:0000256" key="10">
    <source>
        <dbReference type="ARBA" id="ARBA00068150"/>
    </source>
</evidence>
<dbReference type="PATRIC" id="fig|1225176.3.peg.584"/>
<dbReference type="Gene3D" id="3.40.50.2300">
    <property type="match status" value="2"/>
</dbReference>
<dbReference type="InterPro" id="IPR001789">
    <property type="entry name" value="Sig_transdc_resp-reg_receiver"/>
</dbReference>
<dbReference type="SMART" id="SM00387">
    <property type="entry name" value="HATPase_c"/>
    <property type="match status" value="1"/>
</dbReference>
<dbReference type="Pfam" id="PF02518">
    <property type="entry name" value="HATPase_c"/>
    <property type="match status" value="1"/>
</dbReference>
<evidence type="ECO:0000256" key="1">
    <source>
        <dbReference type="ARBA" id="ARBA00000085"/>
    </source>
</evidence>
<dbReference type="GO" id="GO:0005524">
    <property type="term" value="F:ATP binding"/>
    <property type="evidence" value="ECO:0007669"/>
    <property type="project" value="UniProtKB-KW"/>
</dbReference>
<dbReference type="OrthoDB" id="9811889at2"/>
<dbReference type="InterPro" id="IPR003661">
    <property type="entry name" value="HisK_dim/P_dom"/>
</dbReference>
<keyword evidence="3 11" id="KW-0597">Phosphoprotein</keyword>
<evidence type="ECO:0000256" key="12">
    <source>
        <dbReference type="SAM" id="Coils"/>
    </source>
</evidence>
<dbReference type="RefSeq" id="WP_009183598.1">
    <property type="nucleotide sequence ID" value="NZ_AMGM01000005.1"/>
</dbReference>
<feature type="domain" description="Response regulatory" evidence="14">
    <location>
        <begin position="447"/>
        <end position="568"/>
    </location>
</feature>
<dbReference type="SUPFAM" id="SSF52172">
    <property type="entry name" value="CheY-like"/>
    <property type="match status" value="2"/>
</dbReference>
<comment type="caution">
    <text evidence="15">The sequence shown here is derived from an EMBL/GenBank/DDBJ whole genome shotgun (WGS) entry which is preliminary data.</text>
</comment>
<keyword evidence="8" id="KW-0902">Two-component regulatory system</keyword>
<dbReference type="PANTHER" id="PTHR45339">
    <property type="entry name" value="HYBRID SIGNAL TRANSDUCTION HISTIDINE KINASE J"/>
    <property type="match status" value="1"/>
</dbReference>
<organism evidence="15 16">
    <name type="scientific">Cecembia lonarensis (strain CCUG 58316 / KCTC 22772 / LW9)</name>
    <dbReference type="NCBI Taxonomy" id="1225176"/>
    <lineage>
        <taxon>Bacteria</taxon>
        <taxon>Pseudomonadati</taxon>
        <taxon>Bacteroidota</taxon>
        <taxon>Cytophagia</taxon>
        <taxon>Cytophagales</taxon>
        <taxon>Cyclobacteriaceae</taxon>
        <taxon>Cecembia</taxon>
    </lineage>
</organism>
<evidence type="ECO:0000256" key="6">
    <source>
        <dbReference type="ARBA" id="ARBA00022777"/>
    </source>
</evidence>
<keyword evidence="7" id="KW-0067">ATP-binding</keyword>
<dbReference type="InterPro" id="IPR011006">
    <property type="entry name" value="CheY-like_superfamily"/>
</dbReference>
<evidence type="ECO:0000313" key="15">
    <source>
        <dbReference type="EMBL" id="EKB50804.1"/>
    </source>
</evidence>
<dbReference type="FunFam" id="1.10.287.130:FF:000002">
    <property type="entry name" value="Two-component osmosensing histidine kinase"/>
    <property type="match status" value="1"/>
</dbReference>
<dbReference type="AlphaFoldDB" id="K1M3H7"/>
<dbReference type="SUPFAM" id="SSF55874">
    <property type="entry name" value="ATPase domain of HSP90 chaperone/DNA topoisomerase II/histidine kinase"/>
    <property type="match status" value="1"/>
</dbReference>
<accession>K1M3H7</accession>
<feature type="modified residue" description="4-aspartylphosphate" evidence="11">
    <location>
        <position position="497"/>
    </location>
</feature>
<dbReference type="Pfam" id="PF00072">
    <property type="entry name" value="Response_reg"/>
    <property type="match status" value="2"/>
</dbReference>
<keyword evidence="12" id="KW-0175">Coiled coil</keyword>
<dbReference type="Proteomes" id="UP000004478">
    <property type="component" value="Unassembled WGS sequence"/>
</dbReference>
<dbReference type="EMBL" id="AMGM01000005">
    <property type="protein sequence ID" value="EKB50804.1"/>
    <property type="molecule type" value="Genomic_DNA"/>
</dbReference>
<dbReference type="InterPro" id="IPR029016">
    <property type="entry name" value="GAF-like_dom_sf"/>
</dbReference>
<dbReference type="InterPro" id="IPR005467">
    <property type="entry name" value="His_kinase_dom"/>
</dbReference>
<evidence type="ECO:0000256" key="8">
    <source>
        <dbReference type="ARBA" id="ARBA00023012"/>
    </source>
</evidence>
<proteinExistence type="predicted"/>
<dbReference type="SMART" id="SM00448">
    <property type="entry name" value="REC"/>
    <property type="match status" value="2"/>
</dbReference>
<evidence type="ECO:0000259" key="14">
    <source>
        <dbReference type="PROSITE" id="PS50110"/>
    </source>
</evidence>
<dbReference type="SMART" id="SM00388">
    <property type="entry name" value="HisKA"/>
    <property type="match status" value="1"/>
</dbReference>
<dbReference type="Gene3D" id="3.30.565.10">
    <property type="entry name" value="Histidine kinase-like ATPase, C-terminal domain"/>
    <property type="match status" value="1"/>
</dbReference>
<evidence type="ECO:0000313" key="16">
    <source>
        <dbReference type="Proteomes" id="UP000004478"/>
    </source>
</evidence>
<dbReference type="SUPFAM" id="SSF47384">
    <property type="entry name" value="Homodimeric domain of signal transducing histidine kinase"/>
    <property type="match status" value="1"/>
</dbReference>
<dbReference type="Gene3D" id="3.30.450.40">
    <property type="match status" value="1"/>
</dbReference>
<dbReference type="Gene3D" id="1.10.287.130">
    <property type="match status" value="1"/>
</dbReference>
<keyword evidence="6 15" id="KW-0418">Kinase</keyword>
<evidence type="ECO:0000256" key="4">
    <source>
        <dbReference type="ARBA" id="ARBA00022679"/>
    </source>
</evidence>
<sequence length="716" mass="81171">MTVSKLLYADQEKILKKQLELQQILIDISTKYINMDPKDLDKNVQGSLGQLAKFVEADRAYIFEYNFETYTASNTYEWCGTDISSEIENLQNLPMDYIPNWVEKHQKREIFGVPEVGALKEGPLKDILLPQGIKTLITFPMSYKNQLLGFVGFDWVREVHPYSETELQLLLVYAEMLVNIKKRAELESFLIQAKEEAEAANRSKSEFLANMSHEIRTPLNGVIGFTDLLMNSDLSNEQRQYVLSANISAHSLLGLINDILDFSKIEAGKLEIEQLETDILDLAEETADIVKFNTAKKQIEFLLNIPHDIPRYFQVDPIRLKQILVNLLGNAIKFTEKGEVELSIYFKEIQGADNEGLFTFSVRDTGIGISDEQKPKLFRSFSQADASTTRRYGGTGLGLVISQMLAEKMDTQIAFESELGRGSRFYFTIRSPFKRSDQPEKSFDVSKVLIIDDNKNNRNILRDILANWSISTAEAGNAIEALTHLEKNQDFDVIIVDYHMPYMDGISTIREIKKLFARKPEVKSPKIILYSSADDMRLESAIKELGIDAKLIKPAKVSELFHCLQRLSHSSAKPQALPQNTKDILEETNQSSFNILIAEDVPLNMLLLKTIISNKYPKAKITEAFNGQKAIDAYKKEKPDLIFMDVQMPEKDGFEATFEIRELEKASGEFTPIVALTAGALESEKQRCLNAGMNYFLTKPIDKEKLAEVLEIASGK</sequence>
<evidence type="ECO:0000256" key="9">
    <source>
        <dbReference type="ARBA" id="ARBA00064003"/>
    </source>
</evidence>
<protein>
    <recommendedName>
        <fullName evidence="10">Sensory/regulatory protein RpfC</fullName>
        <ecNumber evidence="2">2.7.13.3</ecNumber>
    </recommendedName>
</protein>
<dbReference type="CDD" id="cd17546">
    <property type="entry name" value="REC_hyHK_CKI1_RcsC-like"/>
    <property type="match status" value="2"/>
</dbReference>
<dbReference type="PRINTS" id="PR00344">
    <property type="entry name" value="BCTRLSENSOR"/>
</dbReference>
<comment type="catalytic activity">
    <reaction evidence="1">
        <text>ATP + protein L-histidine = ADP + protein N-phospho-L-histidine.</text>
        <dbReference type="EC" id="2.7.13.3"/>
    </reaction>
</comment>
<dbReference type="Pfam" id="PF00512">
    <property type="entry name" value="HisKA"/>
    <property type="match status" value="1"/>
</dbReference>
<name>K1M3H7_CECL9</name>
<dbReference type="CDD" id="cd00082">
    <property type="entry name" value="HisKA"/>
    <property type="match status" value="1"/>
</dbReference>
<keyword evidence="16" id="KW-1185">Reference proteome</keyword>
<dbReference type="PROSITE" id="PS50110">
    <property type="entry name" value="RESPONSE_REGULATORY"/>
    <property type="match status" value="2"/>
</dbReference>
<gene>
    <name evidence="15" type="primary">barA_1</name>
    <name evidence="15" type="ORF">B879_00549</name>
</gene>
<dbReference type="SUPFAM" id="SSF55781">
    <property type="entry name" value="GAF domain-like"/>
    <property type="match status" value="1"/>
</dbReference>
<feature type="coiled-coil region" evidence="12">
    <location>
        <begin position="183"/>
        <end position="210"/>
    </location>
</feature>
<evidence type="ECO:0000256" key="7">
    <source>
        <dbReference type="ARBA" id="ARBA00022840"/>
    </source>
</evidence>
<dbReference type="InterPro" id="IPR004358">
    <property type="entry name" value="Sig_transdc_His_kin-like_C"/>
</dbReference>
<dbReference type="GO" id="GO:0000155">
    <property type="term" value="F:phosphorelay sensor kinase activity"/>
    <property type="evidence" value="ECO:0007669"/>
    <property type="project" value="InterPro"/>
</dbReference>
<dbReference type="InterPro" id="IPR003594">
    <property type="entry name" value="HATPase_dom"/>
</dbReference>
<dbReference type="CDD" id="cd16922">
    <property type="entry name" value="HATPase_EvgS-ArcB-TorS-like"/>
    <property type="match status" value="1"/>
</dbReference>
<dbReference type="PANTHER" id="PTHR45339:SF5">
    <property type="entry name" value="HISTIDINE KINASE"/>
    <property type="match status" value="1"/>
</dbReference>
<evidence type="ECO:0000256" key="2">
    <source>
        <dbReference type="ARBA" id="ARBA00012438"/>
    </source>
</evidence>
<comment type="subunit">
    <text evidence="9">At low DSF concentrations, interacts with RpfF.</text>
</comment>
<feature type="domain" description="Response regulatory" evidence="14">
    <location>
        <begin position="594"/>
        <end position="714"/>
    </location>
</feature>
<evidence type="ECO:0000256" key="11">
    <source>
        <dbReference type="PROSITE-ProRule" id="PRU00169"/>
    </source>
</evidence>
<feature type="modified residue" description="4-aspartylphosphate" evidence="11">
    <location>
        <position position="645"/>
    </location>
</feature>
<keyword evidence="5" id="KW-0547">Nucleotide-binding</keyword>